<dbReference type="Gene3D" id="3.30.450.20">
    <property type="entry name" value="PAS domain"/>
    <property type="match status" value="1"/>
</dbReference>
<dbReference type="PROSITE" id="PS50109">
    <property type="entry name" value="HIS_KIN"/>
    <property type="match status" value="1"/>
</dbReference>
<dbReference type="SMART" id="SM00065">
    <property type="entry name" value="GAF"/>
    <property type="match status" value="1"/>
</dbReference>
<dbReference type="Gene3D" id="3.30.450.40">
    <property type="match status" value="1"/>
</dbReference>
<reference evidence="6 7" key="1">
    <citation type="journal article" date="2005" name="DNA Res.">
        <title>Complete genome sequence of the facultative anaerobic magnetotactic bacterium Magnetospirillum sp. strain AMB-1.</title>
        <authorList>
            <person name="Matsunaga T."/>
            <person name="Okamura Y."/>
            <person name="Fukuda Y."/>
            <person name="Wahyudi A.T."/>
            <person name="Murase Y."/>
            <person name="Takeyama H."/>
        </authorList>
    </citation>
    <scope>NUCLEOTIDE SEQUENCE [LARGE SCALE GENOMIC DNA]</scope>
    <source>
        <strain evidence="7">ATCC 700264 / AMB-1</strain>
    </source>
</reference>
<dbReference type="Pfam" id="PF02518">
    <property type="entry name" value="HATPase_c"/>
    <property type="match status" value="1"/>
</dbReference>
<dbReference type="Gene3D" id="1.10.510.10">
    <property type="entry name" value="Transferase(Phosphotransferase) domain 1"/>
    <property type="match status" value="1"/>
</dbReference>
<dbReference type="InterPro" id="IPR035965">
    <property type="entry name" value="PAS-like_dom_sf"/>
</dbReference>
<dbReference type="SUPFAM" id="SSF55785">
    <property type="entry name" value="PYP-like sensor domain (PAS domain)"/>
    <property type="match status" value="1"/>
</dbReference>
<dbReference type="InterPro" id="IPR036890">
    <property type="entry name" value="HATPase_C_sf"/>
</dbReference>
<dbReference type="EMBL" id="AP007255">
    <property type="protein sequence ID" value="BAE50270.1"/>
    <property type="molecule type" value="Genomic_DNA"/>
</dbReference>
<dbReference type="InterPro" id="IPR005467">
    <property type="entry name" value="His_kinase_dom"/>
</dbReference>
<dbReference type="SUPFAM" id="SSF52540">
    <property type="entry name" value="P-loop containing nucleoside triphosphate hydrolases"/>
    <property type="match status" value="1"/>
</dbReference>
<evidence type="ECO:0000259" key="5">
    <source>
        <dbReference type="PROSITE" id="PS50109"/>
    </source>
</evidence>
<protein>
    <recommendedName>
        <fullName evidence="2">histidine kinase</fullName>
        <ecNumber evidence="2">2.7.13.3</ecNumber>
    </recommendedName>
</protein>
<dbReference type="NCBIfam" id="TIGR00229">
    <property type="entry name" value="sensory_box"/>
    <property type="match status" value="1"/>
</dbReference>
<keyword evidence="7" id="KW-1185">Reference proteome</keyword>
<proteinExistence type="predicted"/>
<dbReference type="InterPro" id="IPR041664">
    <property type="entry name" value="AAA_16"/>
</dbReference>
<dbReference type="Gene3D" id="3.30.565.10">
    <property type="entry name" value="Histidine kinase-like ATPase, C-terminal domain"/>
    <property type="match status" value="1"/>
</dbReference>
<evidence type="ECO:0000256" key="3">
    <source>
        <dbReference type="SAM" id="Coils"/>
    </source>
</evidence>
<dbReference type="Proteomes" id="UP000007058">
    <property type="component" value="Chromosome"/>
</dbReference>
<dbReference type="GO" id="GO:0004673">
    <property type="term" value="F:protein histidine kinase activity"/>
    <property type="evidence" value="ECO:0007669"/>
    <property type="project" value="UniProtKB-EC"/>
</dbReference>
<sequence length="2123" mass="233278">MTDRFLATLRRTEVLCRDGDTVLWRAQAEDAGAALVRVAADEVPSVRVAARLAHEFGLRGCLDSDWAVRPQLLAGQGGRAELVLEDPGGIVLDALLRHHSKSRSGEKGLAVEGFLVLALRMAEALAKLHAAGLVHKGIKPGAMLVAPDGDSIRFTSFGFASVLPRHQMPPEPIESIEGDLAYMAPEQTGRMNRSVDCRSDLYSLGIVFFEMLAGRLPFDSNDPAELVHFHVARRPPPLSRFREDVPVVVLEMVAKLLSKAAEDRYQTAKGLAADLRICLEDWRGTGAIAPFLLGANDRPDRLVIPEKLYGREAELRQLLDAAGRVTGDGALEVVFVAGYSGIGKSVLVGELQKALVGSNTFFATGKFDQYKRHIPYATWAQAFQGCVRQILGLDDARLVKWRLAILDAVGQNGRLITDLIPDLALLIGEQPLVPELPPNEAQHRFFTTFRRFLARWATERHPLVLFLDDLQWIDPGSLKLLEYLAGRSELGHLLLVCAYRDNEVGPAHPLTLAKDAIRARTRIEEIPLRPLSTGHLRQLVAETLSCPAARAQPLVEIIGGKTGGNPFFTIQFMHGLFEEQLLSPGPEGWQWDMERIAAKNFTDNVVDLMVGKILRLPEKTQEVMRRLACLGNMVPVRKLALVHDGAAETLDADLGDALRASYLVRRNDTIHFSHDRIQEAAYSLLPAGDRPAEHLRIARKLAAGLDPAGFDDAIFEIVGHFTQGVELVSDPEERYRLGRWCALAGEKAKASAAYVTAQTFFVQAMDLLPPDAWDHDYDRTLWLYLERVTCELLLGNFQQVDDLLPFVLERTRGNADRARAYRLLILRNQVAGRYGDAVDIALNVLGLFGLDCPASPAEVDQAVAQGRREASANLRGREIGALIDAPAMTDPEALAMIGILADCLPCSFLARPDLYGWLALNGLNITLRQGNTGDSCSIYMGYAIVLVSEFGEIDESLQYADLALKLQETLSRPDLKGRILVRSGVFINSRRNSFESSIEILREGFVECQAAGDYSYAVYGALEMCWLTLESGAHLDELDAASVTYSAFAEQSRNIGLLNALRAQKAFVSSLTGALDPTGYLENGAEFLAALTGAKFGTGVAYFHLMGQMVALLRGEYLQARDQSLKVAASLKSITGWVAETTYHLLAVLTLSQLDLPVEERRQEMLGHVDLLRRRAGDSPRNYGCRYSLALAELARLDGDVLEAQRRYEEAIASARDGGFLHLEAMAYESASRFYREREMALIAETYLRKARDCYAQWGAVDKVRRIESEQPELGAEHIQSAKGSESPAQAQNLDVISVVKASQAVSGEIALDRLVETLLRITVENAGAQRGALIVDLNGTPTVVAQARIGDGAVSVESQRRVPNGADLPEKVLNYVHRAWKRVLLDDALQDNDFSSDPYLRAGKVRSVLCLPMVKQSRLIGLLYLENSHVSHVFTADRVAVLDLLASQAAISLENALLYEDLQRHRDDLERTVAERTAQLVEKKEQLDKILNEQEIILENASLGIVVVKLTADGRRVIQRANIAAGRLLGYAPGALEGMETRAVWTSEEDFRLVGEAYKLMAEGQTYSGEHAIRRRNGERGVCKLVGAAADPSDLSKGTIWLIEDITDRRAADAALRAAKDLAEEMAAAFRDKSEQVASLLDNSGQGFLSFGANLVVDSQYSRACETMLGQSPAGKDVASLLFPDEAAKADLLRLGVPEALKEREPFKRELYLSLLPTEVRLRDLILAIEYSVLESGHLMLVLTDITEERRLEDRVRSNHKILQMVVTAVTDSRDFFDSVNAFRRFTQAEIPALAHSPLPPSGVLEGLYREVHTFKGTLNQFSFQYTPEALHCLEGRLGEMRARKDGLSADDIRAAVAAVPLEPPFERDLSQLREIIGDDFLDRGERITLTAEQVVQLERLASDLLRGEAIDTAVPEIRRLLVEIGFLRKTPLCDTLSGHRNTVAQVAARLEKNVAPVEISGGEDIWIDPKTFAPFLRSLAHVFRNAVTHGIEDPDSRLLAGKNESGRITCKVGRTADSIHLSIADDGVGIDQGAVRTRVVEAGLMPAEAVAAMTEAQVLDLIFLDSMTTNVHLDQFSGRGVGLAAVRAETAKLGGTVAVRTRPGQGTEFVFTLPFQGEGQG</sequence>
<dbReference type="PROSITE" id="PS50011">
    <property type="entry name" value="PROTEIN_KINASE_DOM"/>
    <property type="match status" value="1"/>
</dbReference>
<dbReference type="Pfam" id="PF00069">
    <property type="entry name" value="Pkinase"/>
    <property type="match status" value="1"/>
</dbReference>
<evidence type="ECO:0000256" key="1">
    <source>
        <dbReference type="ARBA" id="ARBA00000085"/>
    </source>
</evidence>
<gene>
    <name evidence="6" type="ordered locus">amb1466</name>
</gene>
<dbReference type="PANTHER" id="PTHR43642">
    <property type="entry name" value="HYBRID SIGNAL TRANSDUCTION HISTIDINE KINASE G"/>
    <property type="match status" value="1"/>
</dbReference>
<dbReference type="InterPro" id="IPR053159">
    <property type="entry name" value="Hybrid_Histidine_Kinase"/>
</dbReference>
<evidence type="ECO:0000313" key="7">
    <source>
        <dbReference type="Proteomes" id="UP000007058"/>
    </source>
</evidence>
<organism evidence="6 7">
    <name type="scientific">Paramagnetospirillum magneticum (strain ATCC 700264 / AMB-1)</name>
    <name type="common">Magnetospirillum magneticum</name>
    <dbReference type="NCBI Taxonomy" id="342108"/>
    <lineage>
        <taxon>Bacteria</taxon>
        <taxon>Pseudomonadati</taxon>
        <taxon>Pseudomonadota</taxon>
        <taxon>Alphaproteobacteria</taxon>
        <taxon>Rhodospirillales</taxon>
        <taxon>Magnetospirillaceae</taxon>
        <taxon>Paramagnetospirillum</taxon>
    </lineage>
</organism>
<dbReference type="Pfam" id="PF01590">
    <property type="entry name" value="GAF"/>
    <property type="match status" value="1"/>
</dbReference>
<dbReference type="InterPro" id="IPR000014">
    <property type="entry name" value="PAS"/>
</dbReference>
<evidence type="ECO:0000313" key="6">
    <source>
        <dbReference type="EMBL" id="BAE50270.1"/>
    </source>
</evidence>
<dbReference type="InterPro" id="IPR011009">
    <property type="entry name" value="Kinase-like_dom_sf"/>
</dbReference>
<dbReference type="InterPro" id="IPR003018">
    <property type="entry name" value="GAF"/>
</dbReference>
<accession>Q2W7A5</accession>
<dbReference type="Pfam" id="PF13191">
    <property type="entry name" value="AAA_16"/>
    <property type="match status" value="1"/>
</dbReference>
<dbReference type="PANTHER" id="PTHR43642:SF1">
    <property type="entry name" value="HYBRID SIGNAL TRANSDUCTION HISTIDINE KINASE G"/>
    <property type="match status" value="1"/>
</dbReference>
<dbReference type="GO" id="GO:0005524">
    <property type="term" value="F:ATP binding"/>
    <property type="evidence" value="ECO:0007669"/>
    <property type="project" value="InterPro"/>
</dbReference>
<dbReference type="SMART" id="SM00220">
    <property type="entry name" value="S_TKc"/>
    <property type="match status" value="1"/>
</dbReference>
<dbReference type="CDD" id="cd00130">
    <property type="entry name" value="PAS"/>
    <property type="match status" value="1"/>
</dbReference>
<dbReference type="InterPro" id="IPR004358">
    <property type="entry name" value="Sig_transdc_His_kin-like_C"/>
</dbReference>
<feature type="coiled-coil region" evidence="3">
    <location>
        <begin position="1460"/>
        <end position="1494"/>
    </location>
</feature>
<dbReference type="PRINTS" id="PR00344">
    <property type="entry name" value="BCTRLSENSOR"/>
</dbReference>
<dbReference type="InterPro" id="IPR013656">
    <property type="entry name" value="PAS_4"/>
</dbReference>
<dbReference type="SMART" id="SM00387">
    <property type="entry name" value="HATPase_c"/>
    <property type="match status" value="1"/>
</dbReference>
<dbReference type="EC" id="2.7.13.3" evidence="2"/>
<dbReference type="SUPFAM" id="SSF55874">
    <property type="entry name" value="ATPase domain of HSP90 chaperone/DNA topoisomerase II/histidine kinase"/>
    <property type="match status" value="1"/>
</dbReference>
<dbReference type="InterPro" id="IPR027417">
    <property type="entry name" value="P-loop_NTPase"/>
</dbReference>
<dbReference type="SUPFAM" id="SSF56112">
    <property type="entry name" value="Protein kinase-like (PK-like)"/>
    <property type="match status" value="1"/>
</dbReference>
<comment type="catalytic activity">
    <reaction evidence="1">
        <text>ATP + protein L-histidine = ADP + protein N-phospho-L-histidine.</text>
        <dbReference type="EC" id="2.7.13.3"/>
    </reaction>
</comment>
<dbReference type="KEGG" id="mag:amb1466"/>
<dbReference type="InterPro" id="IPR029016">
    <property type="entry name" value="GAF-like_dom_sf"/>
</dbReference>
<evidence type="ECO:0000259" key="4">
    <source>
        <dbReference type="PROSITE" id="PS50011"/>
    </source>
</evidence>
<evidence type="ECO:0000256" key="2">
    <source>
        <dbReference type="ARBA" id="ARBA00012438"/>
    </source>
</evidence>
<dbReference type="SUPFAM" id="SSF55781">
    <property type="entry name" value="GAF domain-like"/>
    <property type="match status" value="1"/>
</dbReference>
<feature type="domain" description="Protein kinase" evidence="4">
    <location>
        <begin position="9"/>
        <end position="292"/>
    </location>
</feature>
<dbReference type="InterPro" id="IPR000719">
    <property type="entry name" value="Prot_kinase_dom"/>
</dbReference>
<dbReference type="HOGENOM" id="CLU_000445_34_2_5"/>
<dbReference type="Pfam" id="PF08448">
    <property type="entry name" value="PAS_4"/>
    <property type="match status" value="1"/>
</dbReference>
<dbReference type="InterPro" id="IPR003594">
    <property type="entry name" value="HATPase_dom"/>
</dbReference>
<dbReference type="Gene3D" id="3.40.50.300">
    <property type="entry name" value="P-loop containing nucleotide triphosphate hydrolases"/>
    <property type="match status" value="1"/>
</dbReference>
<name>Q2W7A5_PARM1</name>
<keyword evidence="3" id="KW-0175">Coiled coil</keyword>
<dbReference type="STRING" id="342108.amb1466"/>
<feature type="domain" description="Histidine kinase" evidence="5">
    <location>
        <begin position="1981"/>
        <end position="2119"/>
    </location>
</feature>